<dbReference type="PROSITE" id="PS51826">
    <property type="entry name" value="PSBD"/>
    <property type="match status" value="1"/>
</dbReference>
<evidence type="ECO:0000313" key="7">
    <source>
        <dbReference type="EMBL" id="NDY82155.1"/>
    </source>
</evidence>
<dbReference type="InterPro" id="IPR036625">
    <property type="entry name" value="E3-bd_dom_sf"/>
</dbReference>
<evidence type="ECO:0000256" key="4">
    <source>
        <dbReference type="RuleBase" id="RU003423"/>
    </source>
</evidence>
<proteinExistence type="inferred from homology"/>
<comment type="cofactor">
    <cofactor evidence="1 4">
        <name>(R)-lipoate</name>
        <dbReference type="ChEBI" id="CHEBI:83088"/>
    </cofactor>
</comment>
<dbReference type="FunFam" id="3.30.559.10:FF:000003">
    <property type="entry name" value="Acetyltransferase component of pyruvate dehydrogenase complex"/>
    <property type="match status" value="1"/>
</dbReference>
<dbReference type="AlphaFoldDB" id="A0A6B2R3Z7"/>
<protein>
    <recommendedName>
        <fullName evidence="4">Dihydrolipoamide acetyltransferase component of pyruvate dehydrogenase complex</fullName>
        <ecNumber evidence="4">2.3.1.-</ecNumber>
    </recommendedName>
</protein>
<evidence type="ECO:0000259" key="6">
    <source>
        <dbReference type="PROSITE" id="PS51826"/>
    </source>
</evidence>
<dbReference type="InterPro" id="IPR011053">
    <property type="entry name" value="Single_hybrid_motif"/>
</dbReference>
<comment type="similarity">
    <text evidence="2 4">Belongs to the 2-oxoacid dehydrogenase family.</text>
</comment>
<dbReference type="InterPro" id="IPR045257">
    <property type="entry name" value="E2/Pdx1"/>
</dbReference>
<gene>
    <name evidence="7" type="ORF">G3I67_02815</name>
</gene>
<keyword evidence="4" id="KW-0012">Acyltransferase</keyword>
<name>A0A6B2R3Z7_9BURK</name>
<accession>A0A6B2R3Z7</accession>
<dbReference type="GO" id="GO:0045254">
    <property type="term" value="C:pyruvate dehydrogenase complex"/>
    <property type="evidence" value="ECO:0007669"/>
    <property type="project" value="InterPro"/>
</dbReference>
<dbReference type="GO" id="GO:0006086">
    <property type="term" value="P:pyruvate decarboxylation to acetyl-CoA"/>
    <property type="evidence" value="ECO:0007669"/>
    <property type="project" value="InterPro"/>
</dbReference>
<dbReference type="Gene3D" id="3.30.559.10">
    <property type="entry name" value="Chloramphenicol acetyltransferase-like domain"/>
    <property type="match status" value="1"/>
</dbReference>
<dbReference type="PROSITE" id="PS50968">
    <property type="entry name" value="BIOTINYL_LIPOYL"/>
    <property type="match status" value="1"/>
</dbReference>
<dbReference type="InterPro" id="IPR000089">
    <property type="entry name" value="Biotin_lipoyl"/>
</dbReference>
<sequence length="408" mass="43758">MATIIRMPEVAANATHATLVSWSKKEGDEISSGESIADVETEKAIIELNVEAQGTVARLLVNNGTEVAVGVPIAVLIDAGESVADADRILQSTPEKNASATLVSDPEPRGSQASQRVFSSPVARLLAKQHGLDLNLIVGSGPNGRIVKYDVLRAIQNDGESNISSVPARIKGSDTLEHSAQAAFSDTPHTNMRRTIARRLSESKSTVPHFYLTVECRMDNLIALRTEINTTAQVKISVNDFIVLAAARALRDVPKMNVSWTEAAIREYHQVDISIAVSTQAGLITPILRNVNSKSLSQISFEIRALADRSKQGQLRPDEFQGGSFSISNLGMYGVDEFAAIINPPQAAILAVGAVKAQPVVNSSGVIEAGQIMRCTLSVDHRAVDGALAATWLAAFRRYIESPSMMLI</sequence>
<dbReference type="InterPro" id="IPR001078">
    <property type="entry name" value="2-oxoacid_DH_actylTfrase"/>
</dbReference>
<keyword evidence="7" id="KW-0670">Pyruvate</keyword>
<dbReference type="PROSITE" id="PS00189">
    <property type="entry name" value="LIPOYL"/>
    <property type="match status" value="1"/>
</dbReference>
<evidence type="ECO:0000256" key="1">
    <source>
        <dbReference type="ARBA" id="ARBA00001938"/>
    </source>
</evidence>
<feature type="domain" description="Lipoyl-binding" evidence="5">
    <location>
        <begin position="2"/>
        <end position="77"/>
    </location>
</feature>
<dbReference type="PANTHER" id="PTHR23151">
    <property type="entry name" value="DIHYDROLIPOAMIDE ACETYL/SUCCINYL-TRANSFERASE-RELATED"/>
    <property type="match status" value="1"/>
</dbReference>
<dbReference type="GO" id="GO:0016746">
    <property type="term" value="F:acyltransferase activity"/>
    <property type="evidence" value="ECO:0007669"/>
    <property type="project" value="UniProtKB-KW"/>
</dbReference>
<keyword evidence="4 7" id="KW-0808">Transferase</keyword>
<dbReference type="CDD" id="cd06849">
    <property type="entry name" value="lipoyl_domain"/>
    <property type="match status" value="1"/>
</dbReference>
<evidence type="ECO:0000259" key="5">
    <source>
        <dbReference type="PROSITE" id="PS50968"/>
    </source>
</evidence>
<reference evidence="7" key="1">
    <citation type="submission" date="2020-02" db="EMBL/GenBank/DDBJ databases">
        <authorList>
            <person name="Chen W.-M."/>
        </authorList>
    </citation>
    <scope>NUCLEOTIDE SEQUENCE</scope>
    <source>
        <strain evidence="7">NBD-18</strain>
    </source>
</reference>
<feature type="domain" description="Peripheral subunit-binding (PSBD)" evidence="6">
    <location>
        <begin position="118"/>
        <end position="155"/>
    </location>
</feature>
<dbReference type="Gene3D" id="4.10.320.10">
    <property type="entry name" value="E3-binding domain"/>
    <property type="match status" value="1"/>
</dbReference>
<dbReference type="InterPro" id="IPR004167">
    <property type="entry name" value="PSBD"/>
</dbReference>
<dbReference type="SUPFAM" id="SSF52777">
    <property type="entry name" value="CoA-dependent acyltransferases"/>
    <property type="match status" value="1"/>
</dbReference>
<dbReference type="Pfam" id="PF00198">
    <property type="entry name" value="2-oxoacid_dh"/>
    <property type="match status" value="1"/>
</dbReference>
<dbReference type="SUPFAM" id="SSF51230">
    <property type="entry name" value="Single hybrid motif"/>
    <property type="match status" value="1"/>
</dbReference>
<dbReference type="Pfam" id="PF00364">
    <property type="entry name" value="Biotin_lipoyl"/>
    <property type="match status" value="1"/>
</dbReference>
<dbReference type="EC" id="2.3.1.-" evidence="4"/>
<comment type="caution">
    <text evidence="7">The sequence shown here is derived from an EMBL/GenBank/DDBJ whole genome shotgun (WGS) entry which is preliminary data.</text>
</comment>
<dbReference type="InterPro" id="IPR023213">
    <property type="entry name" value="CAT-like_dom_sf"/>
</dbReference>
<evidence type="ECO:0000256" key="3">
    <source>
        <dbReference type="ARBA" id="ARBA00022823"/>
    </source>
</evidence>
<evidence type="ECO:0000256" key="2">
    <source>
        <dbReference type="ARBA" id="ARBA00007317"/>
    </source>
</evidence>
<dbReference type="RefSeq" id="WP_163651479.1">
    <property type="nucleotide sequence ID" value="NZ_JAAGRN010000002.1"/>
</dbReference>
<dbReference type="Gene3D" id="2.40.50.100">
    <property type="match status" value="1"/>
</dbReference>
<organism evidence="7">
    <name type="scientific">Sheuella amnicola</name>
    <dbReference type="NCBI Taxonomy" id="2707330"/>
    <lineage>
        <taxon>Bacteria</taxon>
        <taxon>Pseudomonadati</taxon>
        <taxon>Pseudomonadota</taxon>
        <taxon>Betaproteobacteria</taxon>
        <taxon>Burkholderiales</taxon>
        <taxon>Alcaligenaceae</taxon>
        <taxon>Sheuella</taxon>
    </lineage>
</organism>
<dbReference type="PANTHER" id="PTHR23151:SF90">
    <property type="entry name" value="DIHYDROLIPOYLLYSINE-RESIDUE ACETYLTRANSFERASE COMPONENT OF PYRUVATE DEHYDROGENASE COMPLEX, MITOCHONDRIAL-RELATED"/>
    <property type="match status" value="1"/>
</dbReference>
<keyword evidence="3 4" id="KW-0450">Lipoyl</keyword>
<dbReference type="EMBL" id="JAAGRN010000002">
    <property type="protein sequence ID" value="NDY82155.1"/>
    <property type="molecule type" value="Genomic_DNA"/>
</dbReference>
<dbReference type="SUPFAM" id="SSF47005">
    <property type="entry name" value="Peripheral subunit-binding domain of 2-oxo acid dehydrogenase complex"/>
    <property type="match status" value="1"/>
</dbReference>
<dbReference type="InterPro" id="IPR003016">
    <property type="entry name" value="2-oxoA_DH_lipoyl-BS"/>
</dbReference>
<dbReference type="Pfam" id="PF02817">
    <property type="entry name" value="E3_binding"/>
    <property type="match status" value="1"/>
</dbReference>